<name>A0ACB8SIP4_9AGAM</name>
<sequence length="602" mass="64854">MSDFFKQFKARFRSSPNVVATPTLPQRTTPAIATQGHTNDSNLLAFLDGQDLMRKVERFVDANPDITRETLLSVRECLAPCGAASLPFNIVPYGATFAQKIPLSQAVAPQAYARSQPSNVASFGATPVAVKSAPAGATPAYPRQTTWSYPMTAQAPAQTPAPIVANNAPAVGGYDAMPTAYPLQSLWGRSAGPQTPAQATAPAITNTAPVIRAYGTRVVTNSHNNPKAAPAPAPIITTNAPAVAAYGTTPAAYPQQAHWSHPMAQQVAAHYHSGNKQHAPSDYFSLPVFSPMTDSGTPALVHDLTPPSTRDTPLPMTPTDVRLSIGQVASKPAKRWMPAQTPVHRDRSISAGASDCDADMADVRAMDVAPLTVGGQKRKAERDEEEDGGVSKPKKPRREERTTRAEAVAGPSQRTSLQETVEALVWNSVKVQSGDRGESVVAVNIVPEVLTTSQPGPSALRKMGLTSGMKPTGEGRGWARFRGKAVVLDDDEVVIVGGEVQTVETEKGIRKACPARLCRNNYQRTYDVWRHVVDTHLDMSMRCIRCGTIIRGNRNDVLLRHQRSHTCMREGLKRMMVELLASRARWEPCARNAEGGQDGSQM</sequence>
<accession>A0ACB8SIP4</accession>
<dbReference type="Proteomes" id="UP000814140">
    <property type="component" value="Unassembled WGS sequence"/>
</dbReference>
<evidence type="ECO:0000313" key="1">
    <source>
        <dbReference type="EMBL" id="KAI0056439.1"/>
    </source>
</evidence>
<comment type="caution">
    <text evidence="1">The sequence shown here is derived from an EMBL/GenBank/DDBJ whole genome shotgun (WGS) entry which is preliminary data.</text>
</comment>
<reference evidence="1" key="2">
    <citation type="journal article" date="2022" name="New Phytol.">
        <title>Evolutionary transition to the ectomycorrhizal habit in the genomes of a hyperdiverse lineage of mushroom-forming fungi.</title>
        <authorList>
            <person name="Looney B."/>
            <person name="Miyauchi S."/>
            <person name="Morin E."/>
            <person name="Drula E."/>
            <person name="Courty P.E."/>
            <person name="Kohler A."/>
            <person name="Kuo A."/>
            <person name="LaButti K."/>
            <person name="Pangilinan J."/>
            <person name="Lipzen A."/>
            <person name="Riley R."/>
            <person name="Andreopoulos W."/>
            <person name="He G."/>
            <person name="Johnson J."/>
            <person name="Nolan M."/>
            <person name="Tritt A."/>
            <person name="Barry K.W."/>
            <person name="Grigoriev I.V."/>
            <person name="Nagy L.G."/>
            <person name="Hibbett D."/>
            <person name="Henrissat B."/>
            <person name="Matheny P.B."/>
            <person name="Labbe J."/>
            <person name="Martin F.M."/>
        </authorList>
    </citation>
    <scope>NUCLEOTIDE SEQUENCE</scope>
    <source>
        <strain evidence="1">HHB10654</strain>
    </source>
</reference>
<gene>
    <name evidence="1" type="ORF">BV25DRAFT_1575508</name>
</gene>
<evidence type="ECO:0000313" key="2">
    <source>
        <dbReference type="Proteomes" id="UP000814140"/>
    </source>
</evidence>
<protein>
    <submittedName>
        <fullName evidence="1">Uncharacterized protein</fullName>
    </submittedName>
</protein>
<keyword evidence="2" id="KW-1185">Reference proteome</keyword>
<proteinExistence type="predicted"/>
<organism evidence="1 2">
    <name type="scientific">Artomyces pyxidatus</name>
    <dbReference type="NCBI Taxonomy" id="48021"/>
    <lineage>
        <taxon>Eukaryota</taxon>
        <taxon>Fungi</taxon>
        <taxon>Dikarya</taxon>
        <taxon>Basidiomycota</taxon>
        <taxon>Agaricomycotina</taxon>
        <taxon>Agaricomycetes</taxon>
        <taxon>Russulales</taxon>
        <taxon>Auriscalpiaceae</taxon>
        <taxon>Artomyces</taxon>
    </lineage>
</organism>
<dbReference type="EMBL" id="MU277264">
    <property type="protein sequence ID" value="KAI0056439.1"/>
    <property type="molecule type" value="Genomic_DNA"/>
</dbReference>
<reference evidence="1" key="1">
    <citation type="submission" date="2021-03" db="EMBL/GenBank/DDBJ databases">
        <authorList>
            <consortium name="DOE Joint Genome Institute"/>
            <person name="Ahrendt S."/>
            <person name="Looney B.P."/>
            <person name="Miyauchi S."/>
            <person name="Morin E."/>
            <person name="Drula E."/>
            <person name="Courty P.E."/>
            <person name="Chicoki N."/>
            <person name="Fauchery L."/>
            <person name="Kohler A."/>
            <person name="Kuo A."/>
            <person name="Labutti K."/>
            <person name="Pangilinan J."/>
            <person name="Lipzen A."/>
            <person name="Riley R."/>
            <person name="Andreopoulos W."/>
            <person name="He G."/>
            <person name="Johnson J."/>
            <person name="Barry K.W."/>
            <person name="Grigoriev I.V."/>
            <person name="Nagy L."/>
            <person name="Hibbett D."/>
            <person name="Henrissat B."/>
            <person name="Matheny P.B."/>
            <person name="Labbe J."/>
            <person name="Martin F."/>
        </authorList>
    </citation>
    <scope>NUCLEOTIDE SEQUENCE</scope>
    <source>
        <strain evidence="1">HHB10654</strain>
    </source>
</reference>